<dbReference type="AlphaFoldDB" id="A0AAN6YGP9"/>
<gene>
    <name evidence="2" type="ORF">QBC37DRAFT_384100</name>
</gene>
<dbReference type="SUPFAM" id="SSF49695">
    <property type="entry name" value="gamma-Crystallin-like"/>
    <property type="match status" value="1"/>
</dbReference>
<reference evidence="2" key="1">
    <citation type="journal article" date="2023" name="Mol. Phylogenet. Evol.">
        <title>Genome-scale phylogeny and comparative genomics of the fungal order Sordariales.</title>
        <authorList>
            <person name="Hensen N."/>
            <person name="Bonometti L."/>
            <person name="Westerberg I."/>
            <person name="Brannstrom I.O."/>
            <person name="Guillou S."/>
            <person name="Cros-Aarteil S."/>
            <person name="Calhoun S."/>
            <person name="Haridas S."/>
            <person name="Kuo A."/>
            <person name="Mondo S."/>
            <person name="Pangilinan J."/>
            <person name="Riley R."/>
            <person name="LaButti K."/>
            <person name="Andreopoulos B."/>
            <person name="Lipzen A."/>
            <person name="Chen C."/>
            <person name="Yan M."/>
            <person name="Daum C."/>
            <person name="Ng V."/>
            <person name="Clum A."/>
            <person name="Steindorff A."/>
            <person name="Ohm R.A."/>
            <person name="Martin F."/>
            <person name="Silar P."/>
            <person name="Natvig D.O."/>
            <person name="Lalanne C."/>
            <person name="Gautier V."/>
            <person name="Ament-Velasquez S.L."/>
            <person name="Kruys A."/>
            <person name="Hutchinson M.I."/>
            <person name="Powell A.J."/>
            <person name="Barry K."/>
            <person name="Miller A.N."/>
            <person name="Grigoriev I.V."/>
            <person name="Debuchy R."/>
            <person name="Gladieux P."/>
            <person name="Hiltunen Thoren M."/>
            <person name="Johannesson H."/>
        </authorList>
    </citation>
    <scope>NUCLEOTIDE SEQUENCE</scope>
    <source>
        <strain evidence="2">PSN293</strain>
    </source>
</reference>
<dbReference type="Proteomes" id="UP001301769">
    <property type="component" value="Unassembled WGS sequence"/>
</dbReference>
<dbReference type="EMBL" id="MU858057">
    <property type="protein sequence ID" value="KAK4217726.1"/>
    <property type="molecule type" value="Genomic_DNA"/>
</dbReference>
<evidence type="ECO:0000313" key="2">
    <source>
        <dbReference type="EMBL" id="KAK4217726.1"/>
    </source>
</evidence>
<reference evidence="2" key="2">
    <citation type="submission" date="2023-05" db="EMBL/GenBank/DDBJ databases">
        <authorList>
            <consortium name="Lawrence Berkeley National Laboratory"/>
            <person name="Steindorff A."/>
            <person name="Hensen N."/>
            <person name="Bonometti L."/>
            <person name="Westerberg I."/>
            <person name="Brannstrom I.O."/>
            <person name="Guillou S."/>
            <person name="Cros-Aarteil S."/>
            <person name="Calhoun S."/>
            <person name="Haridas S."/>
            <person name="Kuo A."/>
            <person name="Mondo S."/>
            <person name="Pangilinan J."/>
            <person name="Riley R."/>
            <person name="Labutti K."/>
            <person name="Andreopoulos B."/>
            <person name="Lipzen A."/>
            <person name="Chen C."/>
            <person name="Yanf M."/>
            <person name="Daum C."/>
            <person name="Ng V."/>
            <person name="Clum A."/>
            <person name="Ohm R."/>
            <person name="Martin F."/>
            <person name="Silar P."/>
            <person name="Natvig D."/>
            <person name="Lalanne C."/>
            <person name="Gautier V."/>
            <person name="Ament-Velasquez S.L."/>
            <person name="Kruys A."/>
            <person name="Hutchinson M.I."/>
            <person name="Powell A.J."/>
            <person name="Barry K."/>
            <person name="Miller A.N."/>
            <person name="Grigoriev I.V."/>
            <person name="Debuchy R."/>
            <person name="Gladieux P."/>
            <person name="Thoren M.H."/>
            <person name="Johannesson H."/>
        </authorList>
    </citation>
    <scope>NUCLEOTIDE SEQUENCE</scope>
    <source>
        <strain evidence="2">PSN293</strain>
    </source>
</reference>
<evidence type="ECO:0000256" key="1">
    <source>
        <dbReference type="SAM" id="SignalP"/>
    </source>
</evidence>
<dbReference type="Gene3D" id="2.60.20.10">
    <property type="entry name" value="Crystallins"/>
    <property type="match status" value="1"/>
</dbReference>
<organism evidence="2 3">
    <name type="scientific">Rhypophila decipiens</name>
    <dbReference type="NCBI Taxonomy" id="261697"/>
    <lineage>
        <taxon>Eukaryota</taxon>
        <taxon>Fungi</taxon>
        <taxon>Dikarya</taxon>
        <taxon>Ascomycota</taxon>
        <taxon>Pezizomycotina</taxon>
        <taxon>Sordariomycetes</taxon>
        <taxon>Sordariomycetidae</taxon>
        <taxon>Sordariales</taxon>
        <taxon>Naviculisporaceae</taxon>
        <taxon>Rhypophila</taxon>
    </lineage>
</organism>
<evidence type="ECO:0000313" key="3">
    <source>
        <dbReference type="Proteomes" id="UP001301769"/>
    </source>
</evidence>
<accession>A0AAN6YGP9</accession>
<keyword evidence="1" id="KW-0732">Signal</keyword>
<protein>
    <submittedName>
        <fullName evidence="2">Uncharacterized protein</fullName>
    </submittedName>
</protein>
<keyword evidence="3" id="KW-1185">Reference proteome</keyword>
<feature type="signal peptide" evidence="1">
    <location>
        <begin position="1"/>
        <end position="18"/>
    </location>
</feature>
<feature type="chain" id="PRO_5042905664" evidence="1">
    <location>
        <begin position="19"/>
        <end position="136"/>
    </location>
</feature>
<dbReference type="InterPro" id="IPR011024">
    <property type="entry name" value="G_crystallin-like"/>
</dbReference>
<comment type="caution">
    <text evidence="2">The sequence shown here is derived from an EMBL/GenBank/DDBJ whole genome shotgun (WGS) entry which is preliminary data.</text>
</comment>
<feature type="non-terminal residue" evidence="2">
    <location>
        <position position="136"/>
    </location>
</feature>
<sequence length="136" mass="14721">MHITLITFAAMAVFSATASPAPSPRPEPSNGEIAVVAKAVEESVLKLKARQDPNVGCVKLCADHYFQGACYTFCTNNNQCANMGGGFNDWVSSLEVTSNHVSWTCTYYEHASCLGASFTSQYDDSLHDSGGWWGDR</sequence>
<proteinExistence type="predicted"/>
<name>A0AAN6YGP9_9PEZI</name>